<name>A0AAW1LLG3_POPJA</name>
<feature type="compositionally biased region" description="Acidic residues" evidence="1">
    <location>
        <begin position="54"/>
        <end position="71"/>
    </location>
</feature>
<dbReference type="Proteomes" id="UP001458880">
    <property type="component" value="Unassembled WGS sequence"/>
</dbReference>
<protein>
    <submittedName>
        <fullName evidence="2">Uncharacterized protein</fullName>
    </submittedName>
</protein>
<proteinExistence type="predicted"/>
<reference evidence="2 3" key="1">
    <citation type="journal article" date="2024" name="BMC Genomics">
        <title>De novo assembly and annotation of Popillia japonica's genome with initial clues to its potential as an invasive pest.</title>
        <authorList>
            <person name="Cucini C."/>
            <person name="Boschi S."/>
            <person name="Funari R."/>
            <person name="Cardaioli E."/>
            <person name="Iannotti N."/>
            <person name="Marturano G."/>
            <person name="Paoli F."/>
            <person name="Bruttini M."/>
            <person name="Carapelli A."/>
            <person name="Frati F."/>
            <person name="Nardi F."/>
        </authorList>
    </citation>
    <scope>NUCLEOTIDE SEQUENCE [LARGE SCALE GENOMIC DNA]</scope>
    <source>
        <strain evidence="2">DMR45628</strain>
    </source>
</reference>
<accession>A0AAW1LLG3</accession>
<comment type="caution">
    <text evidence="2">The sequence shown here is derived from an EMBL/GenBank/DDBJ whole genome shotgun (WGS) entry which is preliminary data.</text>
</comment>
<sequence>MAYSTVAVTGIHLDEILSDAKYWIKLEGDVDEQETITEIENQMQAGLTLFSDAGESDNDDQDQETYGDQDTDEFKPDNRSAYDLMDGSTSSKLHGCWFGRDSKQWAKEAP</sequence>
<dbReference type="AlphaFoldDB" id="A0AAW1LLG3"/>
<evidence type="ECO:0000256" key="1">
    <source>
        <dbReference type="SAM" id="MobiDB-lite"/>
    </source>
</evidence>
<feature type="region of interest" description="Disordered" evidence="1">
    <location>
        <begin position="51"/>
        <end position="96"/>
    </location>
</feature>
<gene>
    <name evidence="2" type="ORF">QE152_g11385</name>
</gene>
<dbReference type="EMBL" id="JASPKY010000110">
    <property type="protein sequence ID" value="KAK9736694.1"/>
    <property type="molecule type" value="Genomic_DNA"/>
</dbReference>
<keyword evidence="3" id="KW-1185">Reference proteome</keyword>
<organism evidence="2 3">
    <name type="scientific">Popillia japonica</name>
    <name type="common">Japanese beetle</name>
    <dbReference type="NCBI Taxonomy" id="7064"/>
    <lineage>
        <taxon>Eukaryota</taxon>
        <taxon>Metazoa</taxon>
        <taxon>Ecdysozoa</taxon>
        <taxon>Arthropoda</taxon>
        <taxon>Hexapoda</taxon>
        <taxon>Insecta</taxon>
        <taxon>Pterygota</taxon>
        <taxon>Neoptera</taxon>
        <taxon>Endopterygota</taxon>
        <taxon>Coleoptera</taxon>
        <taxon>Polyphaga</taxon>
        <taxon>Scarabaeiformia</taxon>
        <taxon>Scarabaeidae</taxon>
        <taxon>Rutelinae</taxon>
        <taxon>Popillia</taxon>
    </lineage>
</organism>
<evidence type="ECO:0000313" key="2">
    <source>
        <dbReference type="EMBL" id="KAK9736694.1"/>
    </source>
</evidence>
<evidence type="ECO:0000313" key="3">
    <source>
        <dbReference type="Proteomes" id="UP001458880"/>
    </source>
</evidence>